<reference evidence="1 2" key="1">
    <citation type="submission" date="2022-11" db="EMBL/GenBank/DDBJ databases">
        <title>Minimal conservation of predation-associated metabolite biosynthetic gene clusters underscores biosynthetic potential of Myxococcota including descriptions for ten novel species: Archangium lansinium sp. nov., Myxococcus landrumus sp. nov., Nannocystis bai.</title>
        <authorList>
            <person name="Ahearne A."/>
            <person name="Stevens C."/>
            <person name="Dowd S."/>
        </authorList>
    </citation>
    <scope>NUCLEOTIDE SEQUENCE [LARGE SCALE GENOMIC DNA]</scope>
    <source>
        <strain evidence="1 2">NCWAL01</strain>
    </source>
</reference>
<evidence type="ECO:0008006" key="3">
    <source>
        <dbReference type="Google" id="ProtNLM"/>
    </source>
</evidence>
<proteinExistence type="predicted"/>
<evidence type="ECO:0000313" key="1">
    <source>
        <dbReference type="EMBL" id="MDC0712167.1"/>
    </source>
</evidence>
<evidence type="ECO:0000313" key="2">
    <source>
        <dbReference type="Proteomes" id="UP001221838"/>
    </source>
</evidence>
<accession>A0ABT5DER9</accession>
<sequence>MFPLVLALTVSAAPPSAVDAWARQVCPLPPLEAHSNAEFKVQQAGRVACLERAMNQAVDKVLRPLKKKEPTAFAQWGALQTDYHHWVREACAALEEAQWLDTHTGARSMGTSYGSTERECLQGQYAWRGFFAEAWSRSDWKTLEAVLERYAQGLSGRLDALAKYRQRVAAAAGRAPVKAERVDSPAWKLTREEWARYDSRLSRVAQGPQQLAERQCALLPKAKPSCPARLLPGLMEQLDFREVLGESETH</sequence>
<name>A0ABT5DER9_9BACT</name>
<dbReference type="Proteomes" id="UP001221838">
    <property type="component" value="Unassembled WGS sequence"/>
</dbReference>
<protein>
    <recommendedName>
        <fullName evidence="3">Lysozyme inhibitor LprI N-terminal domain-containing protein</fullName>
    </recommendedName>
</protein>
<organism evidence="1 2">
    <name type="scientific">Stigmatella ashevillensis</name>
    <dbReference type="NCBI Taxonomy" id="2995309"/>
    <lineage>
        <taxon>Bacteria</taxon>
        <taxon>Pseudomonadati</taxon>
        <taxon>Myxococcota</taxon>
        <taxon>Myxococcia</taxon>
        <taxon>Myxococcales</taxon>
        <taxon>Cystobacterineae</taxon>
        <taxon>Archangiaceae</taxon>
        <taxon>Stigmatella</taxon>
    </lineage>
</organism>
<comment type="caution">
    <text evidence="1">The sequence shown here is derived from an EMBL/GenBank/DDBJ whole genome shotgun (WGS) entry which is preliminary data.</text>
</comment>
<dbReference type="RefSeq" id="WP_272142240.1">
    <property type="nucleotide sequence ID" value="NZ_JAQNDM010000002.1"/>
</dbReference>
<gene>
    <name evidence="1" type="ORF">POL68_27115</name>
</gene>
<dbReference type="EMBL" id="JAQNDM010000002">
    <property type="protein sequence ID" value="MDC0712167.1"/>
    <property type="molecule type" value="Genomic_DNA"/>
</dbReference>
<keyword evidence="2" id="KW-1185">Reference proteome</keyword>